<evidence type="ECO:0000313" key="2">
    <source>
        <dbReference type="EMBL" id="CDJ39768.1"/>
    </source>
</evidence>
<dbReference type="VEuPathDB" id="ToxoDB:ETH_00024780"/>
<feature type="compositionally biased region" description="Basic residues" evidence="1">
    <location>
        <begin position="1249"/>
        <end position="1262"/>
    </location>
</feature>
<dbReference type="VEuPathDB" id="ToxoDB:ETH2_0911200"/>
<protein>
    <submittedName>
        <fullName evidence="2">Uncharacterized protein</fullName>
    </submittedName>
</protein>
<feature type="compositionally biased region" description="Polar residues" evidence="1">
    <location>
        <begin position="716"/>
        <end position="736"/>
    </location>
</feature>
<dbReference type="OrthoDB" id="332359at2759"/>
<keyword evidence="3" id="KW-1185">Reference proteome</keyword>
<feature type="region of interest" description="Disordered" evidence="1">
    <location>
        <begin position="1241"/>
        <end position="1283"/>
    </location>
</feature>
<dbReference type="GeneID" id="25254066"/>
<feature type="region of interest" description="Disordered" evidence="1">
    <location>
        <begin position="1"/>
        <end position="67"/>
    </location>
</feature>
<dbReference type="EMBL" id="HG674657">
    <property type="protein sequence ID" value="CDJ39768.1"/>
    <property type="molecule type" value="Genomic_DNA"/>
</dbReference>
<gene>
    <name evidence="2" type="ORF">ETH_00024780</name>
</gene>
<feature type="region of interest" description="Disordered" evidence="1">
    <location>
        <begin position="716"/>
        <end position="737"/>
    </location>
</feature>
<feature type="compositionally biased region" description="Low complexity" evidence="1">
    <location>
        <begin position="10"/>
        <end position="24"/>
    </location>
</feature>
<feature type="compositionally biased region" description="Basic and acidic residues" evidence="1">
    <location>
        <begin position="1265"/>
        <end position="1283"/>
    </location>
</feature>
<feature type="compositionally biased region" description="Polar residues" evidence="1">
    <location>
        <begin position="777"/>
        <end position="786"/>
    </location>
</feature>
<dbReference type="OMA" id="AYGGRWH"/>
<proteinExistence type="predicted"/>
<sequence length="1283" mass="135600">MATKMKRFLAPGPGTAGAAGEEPAYSLNDKNRNSGVPKSDAPRPVMKTTDHKGGLRDVGEDQPQQTAAVAPVAAANFAAGELTVAAAQEEAEATGVVRNFNVSQDMYGWGGFFSREALKQRSDKPKETTQTIKDSLKLGVRLLPFGLQPCLGVRQVCGSPRHFALVSDTGQLYILIDPTFPWQEAYGGRWHLLPASLHRPFTQVSITSGPLPSDPLAFLNGSTATTAMSSRHTNAQNVDSAMLTKEEGTQQHELQQQGCSCCCSLQDPAGHFSLGALDGMGGLWLGSSTACCCTRVSTAMQQHRQHQQVNGSNTLDIGREDFHWNTDVVGGGRCFCHIDIGTLTSAYRTGAVDRSRCCSSSSSNKASNTGQQLQQLHCPLQRELGRLPLQQQSKATENNVPCVFVSLPEEEALVRTVRCNSASSGQVTAPLSPTAPSLATDSAAAATGAASASASPAVQVPSLPAAAAQAAVTAAGEGSPIRHAAVFRSRLFPSKFGLVVKGRRQSRLFCPLPDKPVKVLCGPGADSGLLLLAGGQLLQWGLRRSASPCPSQRAPSLALTQVRGCLEGRCVVDIALGFRCGAQDGSSAVDAFAVCSSGVVYEFSLGWVANEVVRGPYLRLRPPVPEPIEFTPFCFDLLYGHPNAMNVRLPYSVNNFKRLVQAVPEDELETLVSICGANHSSIGKGSRNSNKSSSSSAFRRLVQSYWLRDAEEELLQPTTAAPSQPAVSSERAQATITMKGPAENSLAAASGSSAAAALQPIKKPAAYVGDFPAASPREQQQQQPSIHGSGEAESHGDAVPTATANSACSISISDSSNNSSSASSRTATTSQLRLGDTSSGVAAPGMPDALFAAFLRLREEEINTLYHTAGETASAGRLSGATAATEGQTLAAGTGNATSCGSEATTAMLTAAASDPLQQVWCCGGYLIFSRASGRLLAAPRGTVFSGVLRRRLRVFSTTGSISSTNNSSAELGTSGEAPHSLFEISSHHIKQAMELHRHLGLGICLGEGLAGRAVGLLGPPHGFSPPCEPPPQDELQPLLLRLASATKPPYSVYCGPAGLILSVSAVCRTSTSGCSPSSSGSPSPSSSNSDFQQLLKPGTRTTASPRSVPRSPPLGHLTAVSMRQLTEAIWSYCRHVARDAAPVQQVLLQLSREMGDLAQQHDEQLFHLLQQQREQQDSSSLTAAGARHTIQRRQVRLQQKLQAQLASLLLLLLSRVFLAERAAPSSDPHLLEVLQQLRQQDDGVPQQAKRRRCAAHAKRATQAKGERRPPPAETHKLKEEGN</sequence>
<feature type="compositionally biased region" description="Low complexity" evidence="1">
    <location>
        <begin position="805"/>
        <end position="830"/>
    </location>
</feature>
<feature type="region of interest" description="Disordered" evidence="1">
    <location>
        <begin position="1073"/>
        <end position="1116"/>
    </location>
</feature>
<organism evidence="2 3">
    <name type="scientific">Eimeria tenella</name>
    <name type="common">Coccidian parasite</name>
    <dbReference type="NCBI Taxonomy" id="5802"/>
    <lineage>
        <taxon>Eukaryota</taxon>
        <taxon>Sar</taxon>
        <taxon>Alveolata</taxon>
        <taxon>Apicomplexa</taxon>
        <taxon>Conoidasida</taxon>
        <taxon>Coccidia</taxon>
        <taxon>Eucoccidiorida</taxon>
        <taxon>Eimeriorina</taxon>
        <taxon>Eimeriidae</taxon>
        <taxon>Eimeria</taxon>
    </lineage>
</organism>
<reference evidence="2" key="1">
    <citation type="submission" date="2013-10" db="EMBL/GenBank/DDBJ databases">
        <title>Genomic analysis of the causative agents of coccidiosis in chickens.</title>
        <authorList>
            <person name="Reid A.J."/>
            <person name="Blake D."/>
            <person name="Billington K."/>
            <person name="Browne H."/>
            <person name="Dunn M."/>
            <person name="Hung S."/>
            <person name="Kawahara F."/>
            <person name="Miranda-Saavedra D."/>
            <person name="Mourier T."/>
            <person name="Nagra H."/>
            <person name="Otto T.D."/>
            <person name="Rawlings N."/>
            <person name="Sanchez A."/>
            <person name="Sanders M."/>
            <person name="Subramaniam C."/>
            <person name="Tay Y."/>
            <person name="Dear P."/>
            <person name="Doerig C."/>
            <person name="Gruber A."/>
            <person name="Parkinson J."/>
            <person name="Shirley M."/>
            <person name="Wan K.L."/>
            <person name="Berriman M."/>
            <person name="Tomley F."/>
            <person name="Pain A."/>
        </authorList>
    </citation>
    <scope>NUCLEOTIDE SEQUENCE [LARGE SCALE GENOMIC DNA]</scope>
    <source>
        <strain evidence="2">Houghton</strain>
    </source>
</reference>
<dbReference type="RefSeq" id="XP_013230521.1">
    <property type="nucleotide sequence ID" value="XM_013375067.1"/>
</dbReference>
<evidence type="ECO:0000313" key="3">
    <source>
        <dbReference type="Proteomes" id="UP000030747"/>
    </source>
</evidence>
<reference evidence="2" key="2">
    <citation type="submission" date="2013-10" db="EMBL/GenBank/DDBJ databases">
        <authorList>
            <person name="Aslett M."/>
        </authorList>
    </citation>
    <scope>NUCLEOTIDE SEQUENCE [LARGE SCALE GENOMIC DNA]</scope>
    <source>
        <strain evidence="2">Houghton</strain>
    </source>
</reference>
<dbReference type="Proteomes" id="UP000030747">
    <property type="component" value="Unassembled WGS sequence"/>
</dbReference>
<name>U6KS60_EIMTE</name>
<evidence type="ECO:0000256" key="1">
    <source>
        <dbReference type="SAM" id="MobiDB-lite"/>
    </source>
</evidence>
<feature type="region of interest" description="Disordered" evidence="1">
    <location>
        <begin position="774"/>
        <end position="840"/>
    </location>
</feature>
<accession>U6KS60</accession>
<feature type="compositionally biased region" description="Basic and acidic residues" evidence="1">
    <location>
        <begin position="48"/>
        <end position="59"/>
    </location>
</feature>
<feature type="compositionally biased region" description="Low complexity" evidence="1">
    <location>
        <begin position="1073"/>
        <end position="1090"/>
    </location>
</feature>